<feature type="region of interest" description="Disordered" evidence="1">
    <location>
        <begin position="144"/>
        <end position="172"/>
    </location>
</feature>
<feature type="chain" id="PRO_5046786153" evidence="2">
    <location>
        <begin position="21"/>
        <end position="172"/>
    </location>
</feature>
<evidence type="ECO:0000313" key="3">
    <source>
        <dbReference type="EMBL" id="MDU0809326.1"/>
    </source>
</evidence>
<dbReference type="InterPro" id="IPR032710">
    <property type="entry name" value="NTF2-like_dom_sf"/>
</dbReference>
<organism evidence="3 4">
    <name type="scientific">Aquirufa regiilacus</name>
    <dbReference type="NCBI Taxonomy" id="3024868"/>
    <lineage>
        <taxon>Bacteria</taxon>
        <taxon>Pseudomonadati</taxon>
        <taxon>Bacteroidota</taxon>
        <taxon>Cytophagia</taxon>
        <taxon>Cytophagales</taxon>
        <taxon>Flectobacillaceae</taxon>
        <taxon>Aquirufa</taxon>
    </lineage>
</organism>
<dbReference type="Pfam" id="PF12893">
    <property type="entry name" value="Lumazine_bd_2"/>
    <property type="match status" value="1"/>
</dbReference>
<protein>
    <submittedName>
        <fullName evidence="3">Nuclear transport factor 2 family protein</fullName>
    </submittedName>
</protein>
<feature type="signal peptide" evidence="2">
    <location>
        <begin position="1"/>
        <end position="20"/>
    </location>
</feature>
<evidence type="ECO:0000256" key="1">
    <source>
        <dbReference type="SAM" id="MobiDB-lite"/>
    </source>
</evidence>
<comment type="caution">
    <text evidence="3">The sequence shown here is derived from an EMBL/GenBank/DDBJ whole genome shotgun (WGS) entry which is preliminary data.</text>
</comment>
<feature type="compositionally biased region" description="Low complexity" evidence="1">
    <location>
        <begin position="144"/>
        <end position="164"/>
    </location>
</feature>
<dbReference type="RefSeq" id="WP_316070790.1">
    <property type="nucleotide sequence ID" value="NZ_JAVNWW010000005.1"/>
</dbReference>
<keyword evidence="2" id="KW-0732">Signal</keyword>
<proteinExistence type="predicted"/>
<reference evidence="3 4" key="1">
    <citation type="submission" date="2023-09" db="EMBL/GenBank/DDBJ databases">
        <title>Aquirufa genomes.</title>
        <authorList>
            <person name="Pitt A."/>
        </authorList>
    </citation>
    <scope>NUCLEOTIDE SEQUENCE [LARGE SCALE GENOMIC DNA]</scope>
    <source>
        <strain evidence="3 4">LEOWEIH-7C</strain>
    </source>
</reference>
<gene>
    <name evidence="3" type="ORF">PQG45_09790</name>
</gene>
<keyword evidence="4" id="KW-1185">Reference proteome</keyword>
<sequence length="172" mass="18321">MKKIITLSICLLMTSTLTFGQSTDEAIKATVNNYFEGLTTGDTAKLGKAFHSSAILRTVNASTGKIQDFPIKTFISKTPAGGVKATTKLISYSYAGISGLAAAELQFADFKYIDLLSLLQVNGEWKIVTRVFSRVELDVNLKGSGASSPKVAAPAAAKKSPANIKPKKDDGW</sequence>
<name>A0ABU3TTY4_9BACT</name>
<dbReference type="InterPro" id="IPR039437">
    <property type="entry name" value="FrzH/put_lumazine-bd"/>
</dbReference>
<dbReference type="Proteomes" id="UP001249959">
    <property type="component" value="Unassembled WGS sequence"/>
</dbReference>
<dbReference type="SUPFAM" id="SSF54427">
    <property type="entry name" value="NTF2-like"/>
    <property type="match status" value="1"/>
</dbReference>
<dbReference type="Gene3D" id="3.10.450.50">
    <property type="match status" value="1"/>
</dbReference>
<evidence type="ECO:0000256" key="2">
    <source>
        <dbReference type="SAM" id="SignalP"/>
    </source>
</evidence>
<accession>A0ABU3TTY4</accession>
<dbReference type="EMBL" id="JAVNWW010000005">
    <property type="protein sequence ID" value="MDU0809326.1"/>
    <property type="molecule type" value="Genomic_DNA"/>
</dbReference>
<evidence type="ECO:0000313" key="4">
    <source>
        <dbReference type="Proteomes" id="UP001249959"/>
    </source>
</evidence>